<dbReference type="Pfam" id="PF01546">
    <property type="entry name" value="Peptidase_M20"/>
    <property type="match status" value="1"/>
</dbReference>
<evidence type="ECO:0000256" key="2">
    <source>
        <dbReference type="ARBA" id="ARBA00022670"/>
    </source>
</evidence>
<dbReference type="GO" id="GO:0008270">
    <property type="term" value="F:zinc ion binding"/>
    <property type="evidence" value="ECO:0007669"/>
    <property type="project" value="InterPro"/>
</dbReference>
<dbReference type="InterPro" id="IPR011650">
    <property type="entry name" value="Peptidase_M20_dimer"/>
</dbReference>
<dbReference type="Proteomes" id="UP000239388">
    <property type="component" value="Unassembled WGS sequence"/>
</dbReference>
<comment type="cofactor">
    <cofactor evidence="9">
        <name>Zn(2+)</name>
        <dbReference type="ChEBI" id="CHEBI:29105"/>
    </cofactor>
    <text evidence="9">Binds 2 Zn(2+) ions per subunit.</text>
</comment>
<dbReference type="InterPro" id="IPR001261">
    <property type="entry name" value="ArgE/DapE_CS"/>
</dbReference>
<dbReference type="GO" id="GO:0008237">
    <property type="term" value="F:metallopeptidase activity"/>
    <property type="evidence" value="ECO:0007669"/>
    <property type="project" value="UniProtKB-KW"/>
</dbReference>
<dbReference type="Gene3D" id="3.30.70.360">
    <property type="match status" value="1"/>
</dbReference>
<dbReference type="RefSeq" id="WP_105359441.1">
    <property type="nucleotide sequence ID" value="NZ_PUIB01000028.1"/>
</dbReference>
<dbReference type="GO" id="GO:0006508">
    <property type="term" value="P:proteolysis"/>
    <property type="evidence" value="ECO:0007669"/>
    <property type="project" value="UniProtKB-UniRule"/>
</dbReference>
<evidence type="ECO:0000256" key="9">
    <source>
        <dbReference type="PIRSR" id="PIRSR037215-2"/>
    </source>
</evidence>
<feature type="binding site" evidence="9">
    <location>
        <position position="142"/>
    </location>
    <ligand>
        <name>Zn(2+)</name>
        <dbReference type="ChEBI" id="CHEBI:29105"/>
        <label>2</label>
    </ligand>
</feature>
<dbReference type="EMBL" id="PUIB01000028">
    <property type="protein sequence ID" value="PQO26988.1"/>
    <property type="molecule type" value="Genomic_DNA"/>
</dbReference>
<keyword evidence="2" id="KW-0645">Protease</keyword>
<evidence type="ECO:0000256" key="7">
    <source>
        <dbReference type="NCBIfam" id="TIGR01882"/>
    </source>
</evidence>
<feature type="domain" description="Peptidase M20 dimerisation" evidence="11">
    <location>
        <begin position="216"/>
        <end position="306"/>
    </location>
</feature>
<dbReference type="PANTHER" id="PTHR42994:SF1">
    <property type="entry name" value="PEPTIDASE T"/>
    <property type="match status" value="1"/>
</dbReference>
<feature type="binding site" evidence="9">
    <location>
        <position position="199"/>
    </location>
    <ligand>
        <name>Zn(2+)</name>
        <dbReference type="ChEBI" id="CHEBI:29105"/>
        <label>1</label>
    </ligand>
</feature>
<dbReference type="SUPFAM" id="SSF55031">
    <property type="entry name" value="Bacterial exopeptidase dimerisation domain"/>
    <property type="match status" value="1"/>
</dbReference>
<feature type="active site" description="Proton acceptor" evidence="8">
    <location>
        <position position="176"/>
    </location>
</feature>
<feature type="active site" evidence="8">
    <location>
        <position position="81"/>
    </location>
</feature>
<dbReference type="PROSITE" id="PS00758">
    <property type="entry name" value="ARGE_DAPE_CPG2_1"/>
    <property type="match status" value="1"/>
</dbReference>
<dbReference type="OrthoDB" id="9804934at2"/>
<dbReference type="AlphaFoldDB" id="A0A2S8F4A6"/>
<dbReference type="GO" id="GO:0005829">
    <property type="term" value="C:cytosol"/>
    <property type="evidence" value="ECO:0007669"/>
    <property type="project" value="TreeGrafter"/>
</dbReference>
<evidence type="ECO:0000256" key="6">
    <source>
        <dbReference type="ARBA" id="ARBA00023049"/>
    </source>
</evidence>
<feature type="binding site" evidence="9">
    <location>
        <position position="142"/>
    </location>
    <ligand>
        <name>Zn(2+)</name>
        <dbReference type="ChEBI" id="CHEBI:29105"/>
        <label>1</label>
    </ligand>
</feature>
<dbReference type="SUPFAM" id="SSF53187">
    <property type="entry name" value="Zn-dependent exopeptidases"/>
    <property type="match status" value="1"/>
</dbReference>
<dbReference type="Pfam" id="PF07687">
    <property type="entry name" value="M20_dimer"/>
    <property type="match status" value="1"/>
</dbReference>
<dbReference type="InterPro" id="IPR002933">
    <property type="entry name" value="Peptidase_M20"/>
</dbReference>
<sequence length="418" mass="44914">MSRERLLNRFLKYTQIDTTAGEPGEKYPSSDGQLTLGKLLADEMREMGIADAEQDKFGLVYGTVPGKVTGCPIVALNSHVDTSPETTGANVKPQVIANYAGGDIPLSGDPTKVITVKDNPELNDLHGCTLITTDGTTLLGGDDKAGIAVILEAAQRILENESLKTGPLKILFTCDEEIGHGVDHVDLDRLGADVCYTLDGPGANELNAETFSADLATVIVKGENIHPSIGKGRMINSIRAASLLVAKLPVDKLSPESTEEREGFIHPYIVQGGVAETTVQCLLRSFETEELTQQAELLQTLAKEVEVEFPGCEITVKITPQYRNLRDGLDKEPRAVPLAEKAHQALDRPVNKSVIRGGTDGSALTARGLPTPNLSTGQHNPHSPLEWACLDEMEQAVELVLKLLELWSTEPKSPAASS</sequence>
<dbReference type="Gene3D" id="3.40.630.10">
    <property type="entry name" value="Zn peptidases"/>
    <property type="match status" value="1"/>
</dbReference>
<dbReference type="InterPro" id="IPR036264">
    <property type="entry name" value="Bact_exopeptidase_dim_dom"/>
</dbReference>
<reference evidence="12 13" key="1">
    <citation type="submission" date="2018-02" db="EMBL/GenBank/DDBJ databases">
        <title>Comparative genomes isolates from brazilian mangrove.</title>
        <authorList>
            <person name="Araujo J.E."/>
            <person name="Taketani R.G."/>
            <person name="Silva M.C.P."/>
            <person name="Loureco M.V."/>
            <person name="Andreote F.D."/>
        </authorList>
    </citation>
    <scope>NUCLEOTIDE SEQUENCE [LARGE SCALE GENOMIC DNA]</scope>
    <source>
        <strain evidence="12 13">NAP PRIS-MGV</strain>
    </source>
</reference>
<proteinExistence type="inferred from homology"/>
<evidence type="ECO:0000256" key="10">
    <source>
        <dbReference type="SAM" id="MobiDB-lite"/>
    </source>
</evidence>
<dbReference type="PIRSF" id="PIRSF037215">
    <property type="entry name" value="Peptidase_M20B"/>
    <property type="match status" value="1"/>
</dbReference>
<dbReference type="GO" id="GO:0045148">
    <property type="term" value="F:tripeptide aminopeptidase activity"/>
    <property type="evidence" value="ECO:0007669"/>
    <property type="project" value="UniProtKB-UniRule"/>
</dbReference>
<gene>
    <name evidence="12" type="primary">pepT</name>
    <name evidence="12" type="ORF">C5Y98_27405</name>
</gene>
<comment type="caution">
    <text evidence="12">The sequence shown here is derived from an EMBL/GenBank/DDBJ whole genome shotgun (WGS) entry which is preliminary data.</text>
</comment>
<evidence type="ECO:0000256" key="4">
    <source>
        <dbReference type="ARBA" id="ARBA00022801"/>
    </source>
</evidence>
<dbReference type="NCBIfam" id="NF009920">
    <property type="entry name" value="PRK13381.1"/>
    <property type="match status" value="1"/>
</dbReference>
<keyword evidence="6" id="KW-0482">Metalloprotease</keyword>
<evidence type="ECO:0000256" key="8">
    <source>
        <dbReference type="PIRSR" id="PIRSR037215-1"/>
    </source>
</evidence>
<dbReference type="EC" id="3.4.11.4" evidence="7"/>
<dbReference type="NCBIfam" id="NF003976">
    <property type="entry name" value="PRK05469.1"/>
    <property type="match status" value="1"/>
</dbReference>
<evidence type="ECO:0000313" key="13">
    <source>
        <dbReference type="Proteomes" id="UP000239388"/>
    </source>
</evidence>
<keyword evidence="4" id="KW-0378">Hydrolase</keyword>
<evidence type="ECO:0000256" key="5">
    <source>
        <dbReference type="ARBA" id="ARBA00022833"/>
    </source>
</evidence>
<comment type="similarity">
    <text evidence="1">Belongs to the peptidase M20B family.</text>
</comment>
<dbReference type="GO" id="GO:0006518">
    <property type="term" value="P:peptide metabolic process"/>
    <property type="evidence" value="ECO:0007669"/>
    <property type="project" value="InterPro"/>
</dbReference>
<keyword evidence="3 9" id="KW-0479">Metal-binding</keyword>
<evidence type="ECO:0000313" key="12">
    <source>
        <dbReference type="EMBL" id="PQO26988.1"/>
    </source>
</evidence>
<dbReference type="InterPro" id="IPR010161">
    <property type="entry name" value="Peptidase_M20B"/>
</dbReference>
<protein>
    <recommendedName>
        <fullName evidence="7">Peptidase T</fullName>
        <ecNumber evidence="7">3.4.11.4</ecNumber>
    </recommendedName>
</protein>
<dbReference type="PANTHER" id="PTHR42994">
    <property type="entry name" value="PEPTIDASE T"/>
    <property type="match status" value="1"/>
</dbReference>
<name>A0A2S8F4A6_9BACT</name>
<feature type="binding site" evidence="9">
    <location>
        <position position="382"/>
    </location>
    <ligand>
        <name>Zn(2+)</name>
        <dbReference type="ChEBI" id="CHEBI:29105"/>
        <label>2</label>
    </ligand>
</feature>
<keyword evidence="5 9" id="KW-0862">Zinc</keyword>
<feature type="region of interest" description="Disordered" evidence="10">
    <location>
        <begin position="352"/>
        <end position="380"/>
    </location>
</feature>
<evidence type="ECO:0000259" key="11">
    <source>
        <dbReference type="Pfam" id="PF07687"/>
    </source>
</evidence>
<feature type="binding site" evidence="9">
    <location>
        <position position="177"/>
    </location>
    <ligand>
        <name>Zn(2+)</name>
        <dbReference type="ChEBI" id="CHEBI:29105"/>
        <label>2</label>
    </ligand>
</feature>
<evidence type="ECO:0000256" key="3">
    <source>
        <dbReference type="ARBA" id="ARBA00022723"/>
    </source>
</evidence>
<dbReference type="NCBIfam" id="TIGR01882">
    <property type="entry name" value="peptidase-T"/>
    <property type="match status" value="1"/>
</dbReference>
<organism evidence="12 13">
    <name type="scientific">Blastopirellula marina</name>
    <dbReference type="NCBI Taxonomy" id="124"/>
    <lineage>
        <taxon>Bacteria</taxon>
        <taxon>Pseudomonadati</taxon>
        <taxon>Planctomycetota</taxon>
        <taxon>Planctomycetia</taxon>
        <taxon>Pirellulales</taxon>
        <taxon>Pirellulaceae</taxon>
        <taxon>Blastopirellula</taxon>
    </lineage>
</organism>
<feature type="binding site" evidence="9">
    <location>
        <position position="79"/>
    </location>
    <ligand>
        <name>Zn(2+)</name>
        <dbReference type="ChEBI" id="CHEBI:29105"/>
        <label>1</label>
    </ligand>
</feature>
<evidence type="ECO:0000256" key="1">
    <source>
        <dbReference type="ARBA" id="ARBA00009692"/>
    </source>
</evidence>
<accession>A0A2S8F4A6</accession>